<gene>
    <name evidence="1" type="ORF">Tco_0954065</name>
</gene>
<evidence type="ECO:0000313" key="1">
    <source>
        <dbReference type="EMBL" id="GJT45350.1"/>
    </source>
</evidence>
<reference evidence="1" key="2">
    <citation type="submission" date="2022-01" db="EMBL/GenBank/DDBJ databases">
        <authorList>
            <person name="Yamashiro T."/>
            <person name="Shiraishi A."/>
            <person name="Satake H."/>
            <person name="Nakayama K."/>
        </authorList>
    </citation>
    <scope>NUCLEOTIDE SEQUENCE</scope>
</reference>
<dbReference type="EMBL" id="BQNB010015894">
    <property type="protein sequence ID" value="GJT45350.1"/>
    <property type="molecule type" value="Genomic_DNA"/>
</dbReference>
<name>A0ABQ5E1N4_9ASTR</name>
<sequence>MFRFSISILLDKLKYGGSSQAQDSVNKNKRFDCPDFEASRAHGFVLRSLELHILSFIMGIQYPNLID</sequence>
<comment type="caution">
    <text evidence="1">The sequence shown here is derived from an EMBL/GenBank/DDBJ whole genome shotgun (WGS) entry which is preliminary data.</text>
</comment>
<proteinExistence type="predicted"/>
<dbReference type="Proteomes" id="UP001151760">
    <property type="component" value="Unassembled WGS sequence"/>
</dbReference>
<protein>
    <submittedName>
        <fullName evidence="1">Uncharacterized protein</fullName>
    </submittedName>
</protein>
<organism evidence="1 2">
    <name type="scientific">Tanacetum coccineum</name>
    <dbReference type="NCBI Taxonomy" id="301880"/>
    <lineage>
        <taxon>Eukaryota</taxon>
        <taxon>Viridiplantae</taxon>
        <taxon>Streptophyta</taxon>
        <taxon>Embryophyta</taxon>
        <taxon>Tracheophyta</taxon>
        <taxon>Spermatophyta</taxon>
        <taxon>Magnoliopsida</taxon>
        <taxon>eudicotyledons</taxon>
        <taxon>Gunneridae</taxon>
        <taxon>Pentapetalae</taxon>
        <taxon>asterids</taxon>
        <taxon>campanulids</taxon>
        <taxon>Asterales</taxon>
        <taxon>Asteraceae</taxon>
        <taxon>Asteroideae</taxon>
        <taxon>Anthemideae</taxon>
        <taxon>Anthemidinae</taxon>
        <taxon>Tanacetum</taxon>
    </lineage>
</organism>
<evidence type="ECO:0000313" key="2">
    <source>
        <dbReference type="Proteomes" id="UP001151760"/>
    </source>
</evidence>
<keyword evidence="2" id="KW-1185">Reference proteome</keyword>
<accession>A0ABQ5E1N4</accession>
<reference evidence="1" key="1">
    <citation type="journal article" date="2022" name="Int. J. Mol. Sci.">
        <title>Draft Genome of Tanacetum Coccineum: Genomic Comparison of Closely Related Tanacetum-Family Plants.</title>
        <authorList>
            <person name="Yamashiro T."/>
            <person name="Shiraishi A."/>
            <person name="Nakayama K."/>
            <person name="Satake H."/>
        </authorList>
    </citation>
    <scope>NUCLEOTIDE SEQUENCE</scope>
</reference>